<dbReference type="EMBL" id="CP002156">
    <property type="protein sequence ID" value="ADM10447.1"/>
    <property type="molecule type" value="Genomic_DNA"/>
</dbReference>
<dbReference type="HOGENOM" id="CLU_1990488_0_0_5"/>
<dbReference type="InterPro" id="IPR007060">
    <property type="entry name" value="FtsL/DivIC"/>
</dbReference>
<reference evidence="3" key="1">
    <citation type="submission" date="2010-08" db="EMBL/GenBank/DDBJ databases">
        <title>Genome sequence of Parvularcula bermudensis HTCC2503.</title>
        <authorList>
            <person name="Kang D.-M."/>
            <person name="Oh H.-M."/>
            <person name="Cho J.-C."/>
        </authorList>
    </citation>
    <scope>NUCLEOTIDE SEQUENCE [LARGE SCALE GENOMIC DNA]</scope>
    <source>
        <strain evidence="3">ATCC BAA-594 / HTCC2503 / KCTC 12087</strain>
    </source>
</reference>
<name>E0TEH5_PARBH</name>
<evidence type="ECO:0000313" key="2">
    <source>
        <dbReference type="EMBL" id="ADM10447.1"/>
    </source>
</evidence>
<dbReference type="AlphaFoldDB" id="E0TEH5"/>
<gene>
    <name evidence="2" type="ordered locus">PB2503_12019</name>
</gene>
<reference evidence="2 3" key="2">
    <citation type="journal article" date="2011" name="J. Bacteriol.">
        <title>Complete genome sequence of strain HTCC2503T of Parvularcula bermudensis, the type species of the order "Parvularculales" in the class Alphaproteobacteria.</title>
        <authorList>
            <person name="Oh H.M."/>
            <person name="Kang I."/>
            <person name="Vergin K.L."/>
            <person name="Kang D."/>
            <person name="Rhee K.H."/>
            <person name="Giovannoni S.J."/>
            <person name="Cho J.C."/>
        </authorList>
    </citation>
    <scope>NUCLEOTIDE SEQUENCE [LARGE SCALE GENOMIC DNA]</scope>
    <source>
        <strain evidence="3">ATCC BAA-594 / HTCC2503 / KCTC 12087</strain>
    </source>
</reference>
<dbReference type="Proteomes" id="UP000001302">
    <property type="component" value="Chromosome"/>
</dbReference>
<dbReference type="KEGG" id="pbr:PB2503_12019"/>
<sequence length="125" mass="13739">MAAAFLVVTTGYNALLTVNSDEGLIVAERLEADIAARRDHLAALQSQKTALEERTDRLREDRLDKDLLDEKVRSVLGLARPDEYLVRMEDLDRLAALATDEEAAPLPEDPLTRLAALSLAAATVR</sequence>
<keyword evidence="3" id="KW-1185">Reference proteome</keyword>
<keyword evidence="1" id="KW-0175">Coiled coil</keyword>
<feature type="coiled-coil region" evidence="1">
    <location>
        <begin position="27"/>
        <end position="61"/>
    </location>
</feature>
<dbReference type="STRING" id="314260.PB2503_12019"/>
<dbReference type="eggNOG" id="COG2919">
    <property type="taxonomic scope" value="Bacteria"/>
</dbReference>
<proteinExistence type="predicted"/>
<protein>
    <recommendedName>
        <fullName evidence="4">Septum formation initiator</fullName>
    </recommendedName>
</protein>
<evidence type="ECO:0000313" key="3">
    <source>
        <dbReference type="Proteomes" id="UP000001302"/>
    </source>
</evidence>
<evidence type="ECO:0000256" key="1">
    <source>
        <dbReference type="SAM" id="Coils"/>
    </source>
</evidence>
<accession>E0TEH5</accession>
<evidence type="ECO:0008006" key="4">
    <source>
        <dbReference type="Google" id="ProtNLM"/>
    </source>
</evidence>
<organism evidence="2 3">
    <name type="scientific">Parvularcula bermudensis (strain ATCC BAA-594 / HTCC2503 / KCTC 12087)</name>
    <dbReference type="NCBI Taxonomy" id="314260"/>
    <lineage>
        <taxon>Bacteria</taxon>
        <taxon>Pseudomonadati</taxon>
        <taxon>Pseudomonadota</taxon>
        <taxon>Alphaproteobacteria</taxon>
        <taxon>Parvularculales</taxon>
        <taxon>Parvularculaceae</taxon>
        <taxon>Parvularcula</taxon>
    </lineage>
</organism>
<dbReference type="Pfam" id="PF04977">
    <property type="entry name" value="DivIC"/>
    <property type="match status" value="1"/>
</dbReference>